<dbReference type="AlphaFoldDB" id="A0A0D6EH37"/>
<dbReference type="Proteomes" id="UP000243876">
    <property type="component" value="Unassembled WGS sequence"/>
</dbReference>
<organism evidence="5 6">
    <name type="scientific">Sporidiobolus salmonicolor</name>
    <name type="common">Yeast-like fungus</name>
    <name type="synonym">Sporobolomyces salmonicolor</name>
    <dbReference type="NCBI Taxonomy" id="5005"/>
    <lineage>
        <taxon>Eukaryota</taxon>
        <taxon>Fungi</taxon>
        <taxon>Dikarya</taxon>
        <taxon>Basidiomycota</taxon>
        <taxon>Pucciniomycotina</taxon>
        <taxon>Microbotryomycetes</taxon>
        <taxon>Sporidiobolales</taxon>
        <taxon>Sporidiobolaceae</taxon>
        <taxon>Sporobolomyces</taxon>
    </lineage>
</organism>
<dbReference type="Gene3D" id="4.10.910.10">
    <property type="entry name" value="30s ribosomal protein s13, domain 2"/>
    <property type="match status" value="1"/>
</dbReference>
<dbReference type="GO" id="GO:0015935">
    <property type="term" value="C:small ribosomal subunit"/>
    <property type="evidence" value="ECO:0007669"/>
    <property type="project" value="TreeGrafter"/>
</dbReference>
<feature type="compositionally biased region" description="Pro residues" evidence="4">
    <location>
        <begin position="106"/>
        <end position="116"/>
    </location>
</feature>
<evidence type="ECO:0000313" key="6">
    <source>
        <dbReference type="Proteomes" id="UP000243876"/>
    </source>
</evidence>
<dbReference type="GO" id="GO:0003676">
    <property type="term" value="F:nucleic acid binding"/>
    <property type="evidence" value="ECO:0007669"/>
    <property type="project" value="InterPro"/>
</dbReference>
<evidence type="ECO:0000313" key="5">
    <source>
        <dbReference type="EMBL" id="CEQ39332.1"/>
    </source>
</evidence>
<reference evidence="6" key="1">
    <citation type="submission" date="2015-02" db="EMBL/GenBank/DDBJ databases">
        <authorList>
            <person name="Gon?alves P."/>
        </authorList>
    </citation>
    <scope>NUCLEOTIDE SEQUENCE [LARGE SCALE GENOMIC DNA]</scope>
</reference>
<dbReference type="OrthoDB" id="525520at2759"/>
<accession>A0A0D6EH37</accession>
<dbReference type="SUPFAM" id="SSF46946">
    <property type="entry name" value="S13-like H2TH domain"/>
    <property type="match status" value="1"/>
</dbReference>
<name>A0A0D6EH37_SPOSA</name>
<dbReference type="PROSITE" id="PS50159">
    <property type="entry name" value="RIBOSOMAL_S13_2"/>
    <property type="match status" value="1"/>
</dbReference>
<comment type="similarity">
    <text evidence="1">Belongs to the universal ribosomal protein uS13 family.</text>
</comment>
<evidence type="ECO:0000256" key="3">
    <source>
        <dbReference type="ARBA" id="ARBA00023274"/>
    </source>
</evidence>
<dbReference type="InterPro" id="IPR027437">
    <property type="entry name" value="Rbsml_uS13_C"/>
</dbReference>
<proteinExistence type="inferred from homology"/>
<evidence type="ECO:0000256" key="2">
    <source>
        <dbReference type="ARBA" id="ARBA00022980"/>
    </source>
</evidence>
<feature type="region of interest" description="Disordered" evidence="4">
    <location>
        <begin position="138"/>
        <end position="165"/>
    </location>
</feature>
<keyword evidence="3" id="KW-0687">Ribonucleoprotein</keyword>
<dbReference type="PANTHER" id="PTHR10871:SF1">
    <property type="entry name" value="SMALL RIBOSOMAL SUBUNIT PROTEIN US13M"/>
    <property type="match status" value="1"/>
</dbReference>
<evidence type="ECO:0000256" key="1">
    <source>
        <dbReference type="ARBA" id="ARBA00008080"/>
    </source>
</evidence>
<evidence type="ECO:0000256" key="4">
    <source>
        <dbReference type="SAM" id="MobiDB-lite"/>
    </source>
</evidence>
<dbReference type="PANTHER" id="PTHR10871">
    <property type="entry name" value="30S RIBOSOMAL PROTEIN S13/40S RIBOSOMAL PROTEIN S18"/>
    <property type="match status" value="1"/>
</dbReference>
<dbReference type="EMBL" id="CENE01000002">
    <property type="protein sequence ID" value="CEQ39332.1"/>
    <property type="molecule type" value="Genomic_DNA"/>
</dbReference>
<keyword evidence="2" id="KW-0689">Ribosomal protein</keyword>
<gene>
    <name evidence="5" type="primary">SPOSA6832_00855</name>
</gene>
<dbReference type="Gene3D" id="1.10.8.50">
    <property type="match status" value="1"/>
</dbReference>
<feature type="region of interest" description="Disordered" evidence="4">
    <location>
        <begin position="98"/>
        <end position="120"/>
    </location>
</feature>
<protein>
    <submittedName>
        <fullName evidence="5">SPOSA6832_00855-mRNA-1:cds</fullName>
    </submittedName>
</protein>
<sequence length="219" mass="23477">MDRLPTRAIVSCAVVNLLGATLPDRKLVKIALLAFYGINHRTSSRIMARLQFHDQLRVSDLTEPQLNALSALLSAPAAAPRPSTPLLPFTFSPTASSASASSSVPPLTPRDPPPVSQDPIPSLLLEEDLRRARRADIAHHRTVGTLKGRQHAMGLPRNRTNAKTAKKLNRIERRGFATSATGGQAGQASASFSRSAVLDGLRSLHLSAGRPSLSSVFRS</sequence>
<keyword evidence="6" id="KW-1185">Reference proteome</keyword>
<dbReference type="GO" id="GO:0005739">
    <property type="term" value="C:mitochondrion"/>
    <property type="evidence" value="ECO:0007669"/>
    <property type="project" value="TreeGrafter"/>
</dbReference>
<dbReference type="InterPro" id="IPR010979">
    <property type="entry name" value="Ribosomal_uS13-like_H2TH"/>
</dbReference>